<feature type="transmembrane region" description="Helical" evidence="6">
    <location>
        <begin position="49"/>
        <end position="70"/>
    </location>
</feature>
<organism evidence="7 8">
    <name type="scientific">Eggerthella lenta</name>
    <name type="common">Eubacterium lentum</name>
    <dbReference type="NCBI Taxonomy" id="84112"/>
    <lineage>
        <taxon>Bacteria</taxon>
        <taxon>Bacillati</taxon>
        <taxon>Actinomycetota</taxon>
        <taxon>Coriobacteriia</taxon>
        <taxon>Eggerthellales</taxon>
        <taxon>Eggerthellaceae</taxon>
        <taxon>Eggerthella</taxon>
    </lineage>
</organism>
<feature type="transmembrane region" description="Helical" evidence="6">
    <location>
        <begin position="285"/>
        <end position="307"/>
    </location>
</feature>
<evidence type="ECO:0000313" key="7">
    <source>
        <dbReference type="EMBL" id="RDB68219.1"/>
    </source>
</evidence>
<dbReference type="PANTHER" id="PTHR30250">
    <property type="entry name" value="PST FAMILY PREDICTED COLANIC ACID TRANSPORTER"/>
    <property type="match status" value="1"/>
</dbReference>
<feature type="transmembrane region" description="Helical" evidence="6">
    <location>
        <begin position="451"/>
        <end position="471"/>
    </location>
</feature>
<dbReference type="EMBL" id="PPTU01000022">
    <property type="protein sequence ID" value="RDB68219.1"/>
    <property type="molecule type" value="Genomic_DNA"/>
</dbReference>
<dbReference type="Proteomes" id="UP000253970">
    <property type="component" value="Unassembled WGS sequence"/>
</dbReference>
<evidence type="ECO:0000256" key="5">
    <source>
        <dbReference type="ARBA" id="ARBA00023136"/>
    </source>
</evidence>
<feature type="transmembrane region" description="Helical" evidence="6">
    <location>
        <begin position="395"/>
        <end position="415"/>
    </location>
</feature>
<dbReference type="GO" id="GO:0005886">
    <property type="term" value="C:plasma membrane"/>
    <property type="evidence" value="ECO:0007669"/>
    <property type="project" value="UniProtKB-SubCell"/>
</dbReference>
<name>A0A369M905_EGGLN</name>
<feature type="transmembrane region" description="Helical" evidence="6">
    <location>
        <begin position="153"/>
        <end position="172"/>
    </location>
</feature>
<dbReference type="InterPro" id="IPR050833">
    <property type="entry name" value="Poly_Biosynth_Transport"/>
</dbReference>
<dbReference type="AlphaFoldDB" id="A0A369M905"/>
<feature type="transmembrane region" description="Helical" evidence="6">
    <location>
        <begin position="327"/>
        <end position="345"/>
    </location>
</feature>
<proteinExistence type="predicted"/>
<evidence type="ECO:0000256" key="6">
    <source>
        <dbReference type="SAM" id="Phobius"/>
    </source>
</evidence>
<comment type="subcellular location">
    <subcellularLocation>
        <location evidence="1">Cell membrane</location>
        <topology evidence="1">Multi-pass membrane protein</topology>
    </subcellularLocation>
</comment>
<sequence>MFACVLAAALSRVKRLWICSQYTEAKVSKESPSADSGLARKRKAAGKSAAWYTIAAFTTKAIGFVTIPIFTRIMTLEEFGLFNNYVAWQAIFLCIFGLESYLTVNRARFDYGGSRLQEYQFTVLSTGVALSAALMAILFAVPQVCIGLTGLDFQYILILVLYVMFYPAFAMFQAFQRTQYKYKLSASLSLVTSLFSTVLSVVLVLTLSDALLGRIGGQYLPFVVLGAAMLCWYAKTGKARIRIEYLKYALPLCLPLIVSCVGGYALLVGSRIVAQHMCSPNEMAYISLAVTCAQISYVLVTTLNNAWAPWLMDCLHEKRLDEVRRTFYPYIWGTFIVTTVCSLLAPELVAILGGSEYAPAAVFLPAFIESMLFSMVASQYTYLETYYKQVKQAGFASLLVGVMHIGLCIVCTYYWGPLSLGYVNMLSYGLLVACHKLILKMIGCPDVFGAGMIGAPLLFALLFSIACPMLLSSGLTAIRYLLVGVLCALGVVLLKHAIGVFSGQKVK</sequence>
<evidence type="ECO:0008006" key="9">
    <source>
        <dbReference type="Google" id="ProtNLM"/>
    </source>
</evidence>
<feature type="transmembrane region" description="Helical" evidence="6">
    <location>
        <begin position="477"/>
        <end position="498"/>
    </location>
</feature>
<protein>
    <recommendedName>
        <fullName evidence="9">Polysaccharide biosynthesis protein</fullName>
    </recommendedName>
</protein>
<evidence type="ECO:0000256" key="1">
    <source>
        <dbReference type="ARBA" id="ARBA00004651"/>
    </source>
</evidence>
<dbReference type="PANTHER" id="PTHR30250:SF11">
    <property type="entry name" value="O-ANTIGEN TRANSPORTER-RELATED"/>
    <property type="match status" value="1"/>
</dbReference>
<evidence type="ECO:0000256" key="2">
    <source>
        <dbReference type="ARBA" id="ARBA00022475"/>
    </source>
</evidence>
<keyword evidence="4 6" id="KW-1133">Transmembrane helix</keyword>
<gene>
    <name evidence="7" type="ORF">C1875_12085</name>
</gene>
<accession>A0A369M905</accession>
<keyword evidence="5 6" id="KW-0472">Membrane</keyword>
<evidence type="ECO:0000256" key="3">
    <source>
        <dbReference type="ARBA" id="ARBA00022692"/>
    </source>
</evidence>
<comment type="caution">
    <text evidence="7">The sequence shown here is derived from an EMBL/GenBank/DDBJ whole genome shotgun (WGS) entry which is preliminary data.</text>
</comment>
<dbReference type="InterPro" id="IPR002797">
    <property type="entry name" value="Polysacc_synth"/>
</dbReference>
<feature type="transmembrane region" description="Helical" evidence="6">
    <location>
        <begin position="357"/>
        <end position="383"/>
    </location>
</feature>
<feature type="transmembrane region" description="Helical" evidence="6">
    <location>
        <begin position="184"/>
        <end position="207"/>
    </location>
</feature>
<feature type="transmembrane region" description="Helical" evidence="6">
    <location>
        <begin position="82"/>
        <end position="102"/>
    </location>
</feature>
<dbReference type="Pfam" id="PF01943">
    <property type="entry name" value="Polysacc_synt"/>
    <property type="match status" value="1"/>
</dbReference>
<keyword evidence="3 6" id="KW-0812">Transmembrane</keyword>
<reference evidence="7 8" key="1">
    <citation type="journal article" date="2018" name="Elife">
        <title>Discovery and characterization of a prevalent human gut bacterial enzyme sufficient for the inactivation of a family of plant toxins.</title>
        <authorList>
            <person name="Koppel N."/>
            <person name="Bisanz J.E."/>
            <person name="Pandelia M.E."/>
            <person name="Turnbaugh P.J."/>
            <person name="Balskus E.P."/>
        </authorList>
    </citation>
    <scope>NUCLEOTIDE SEQUENCE [LARGE SCALE GENOMIC DNA]</scope>
    <source>
        <strain evidence="7 8">W1 BHI 6</strain>
    </source>
</reference>
<feature type="transmembrane region" description="Helical" evidence="6">
    <location>
        <begin position="248"/>
        <end position="273"/>
    </location>
</feature>
<evidence type="ECO:0000313" key="8">
    <source>
        <dbReference type="Proteomes" id="UP000253970"/>
    </source>
</evidence>
<evidence type="ECO:0000256" key="4">
    <source>
        <dbReference type="ARBA" id="ARBA00022989"/>
    </source>
</evidence>
<keyword evidence="2" id="KW-1003">Cell membrane</keyword>
<feature type="transmembrane region" description="Helical" evidence="6">
    <location>
        <begin position="123"/>
        <end position="141"/>
    </location>
</feature>
<feature type="transmembrane region" description="Helical" evidence="6">
    <location>
        <begin position="219"/>
        <end position="236"/>
    </location>
</feature>